<evidence type="ECO:0000256" key="1">
    <source>
        <dbReference type="ARBA" id="ARBA00004496"/>
    </source>
</evidence>
<evidence type="ECO:0000256" key="3">
    <source>
        <dbReference type="ARBA" id="ARBA00005539"/>
    </source>
</evidence>
<comment type="subunit">
    <text evidence="9">Heteromultimer composed of HisG and HisZ subunits.</text>
</comment>
<dbReference type="HOGENOM" id="CLU_025113_0_0_9"/>
<keyword evidence="5 9" id="KW-0963">Cytoplasm</keyword>
<dbReference type="OrthoDB" id="9800814at2"/>
<feature type="domain" description="Aminoacyl-transfer RNA synthetases class-II family profile" evidence="11">
    <location>
        <begin position="22"/>
        <end position="378"/>
    </location>
</feature>
<keyword evidence="12" id="KW-0808">Transferase</keyword>
<feature type="binding site" evidence="10">
    <location>
        <begin position="273"/>
        <end position="274"/>
    </location>
    <ligand>
        <name>L-histidine</name>
        <dbReference type="ChEBI" id="CHEBI:57595"/>
    </ligand>
</feature>
<name>W6RWB2_9CLOT</name>
<gene>
    <name evidence="9 12" type="primary">hisZ</name>
    <name evidence="12" type="ORF">CM240_1803</name>
</gene>
<dbReference type="GO" id="GO:0005737">
    <property type="term" value="C:cytoplasm"/>
    <property type="evidence" value="ECO:0007669"/>
    <property type="project" value="UniProtKB-SubCell"/>
</dbReference>
<dbReference type="UniPathway" id="UPA00031">
    <property type="reaction ID" value="UER00006"/>
</dbReference>
<keyword evidence="13" id="KW-1185">Reference proteome</keyword>
<dbReference type="PANTHER" id="PTHR43707">
    <property type="entry name" value="HISTIDYL-TRNA SYNTHETASE"/>
    <property type="match status" value="1"/>
</dbReference>
<dbReference type="InterPro" id="IPR004516">
    <property type="entry name" value="HisRS/HisZ"/>
</dbReference>
<proteinExistence type="inferred from homology"/>
<dbReference type="GO" id="GO:0006427">
    <property type="term" value="P:histidyl-tRNA aminoacylation"/>
    <property type="evidence" value="ECO:0007669"/>
    <property type="project" value="TreeGrafter"/>
</dbReference>
<dbReference type="InterPro" id="IPR004517">
    <property type="entry name" value="HisZ"/>
</dbReference>
<dbReference type="KEGG" id="clt:CM240_1803"/>
<evidence type="ECO:0000256" key="2">
    <source>
        <dbReference type="ARBA" id="ARBA00004667"/>
    </source>
</evidence>
<sequence>MKKWRNYIPEGTRDILFDKCSLKKEIENSIRNTYINSGFHQVETPTIEFYDVFDFKDNGIPQENMYKFFDAKGRILVLRPDYTIPVARVVASKVDQLPMKFFYSGQVFTPSDSFSGKDSEITQAGVEIIGEGSIRSEIELILRAIEALKNCGLDNFKIELGESNFYRKIIESIEIDDSGKEKLTRLVRNKNIGLINEFLKEEGVALPKESKNLIRMLPELFGEVDILDKVSQYIPDALQNDIDNLRNIYNALKELGYEKYISIDLGMVSNLNYYTGITIKGYVDNFGEEILSGGRYDKVFCEFGEKTPAAGLAFKINNILEVLFNKSNIERKNKVLIHYDLDQLKIALEKEKELISKGYEVELSLYEDIEKSRSYGGAKGFSKIMIINKEDIIEEDLGAVK</sequence>
<dbReference type="Gene3D" id="3.30.930.10">
    <property type="entry name" value="Bira Bifunctional Protein, Domain 2"/>
    <property type="match status" value="1"/>
</dbReference>
<dbReference type="InterPro" id="IPR045864">
    <property type="entry name" value="aa-tRNA-synth_II/BPL/LPL"/>
</dbReference>
<evidence type="ECO:0000256" key="7">
    <source>
        <dbReference type="ARBA" id="ARBA00023102"/>
    </source>
</evidence>
<comment type="function">
    <text evidence="8 9">Required for the first step of histidine biosynthesis. May allow the feedback regulation of ATP phosphoribosyltransferase activity by histidine.</text>
</comment>
<dbReference type="PROSITE" id="PS50862">
    <property type="entry name" value="AA_TRNA_LIGASE_II"/>
    <property type="match status" value="1"/>
</dbReference>
<dbReference type="GO" id="GO:0140096">
    <property type="term" value="F:catalytic activity, acting on a protein"/>
    <property type="evidence" value="ECO:0007669"/>
    <property type="project" value="UniProtKB-ARBA"/>
</dbReference>
<dbReference type="NCBIfam" id="TIGR00443">
    <property type="entry name" value="hisZ_biosyn_reg"/>
    <property type="match status" value="1"/>
</dbReference>
<accession>W6RWB2</accession>
<feature type="binding site" evidence="10">
    <location>
        <position position="127"/>
    </location>
    <ligand>
        <name>L-histidine</name>
        <dbReference type="ChEBI" id="CHEBI:57595"/>
    </ligand>
</feature>
<dbReference type="InterPro" id="IPR041715">
    <property type="entry name" value="HisRS-like_core"/>
</dbReference>
<comment type="subcellular location">
    <subcellularLocation>
        <location evidence="1 9">Cytoplasm</location>
    </subcellularLocation>
</comment>
<evidence type="ECO:0000313" key="13">
    <source>
        <dbReference type="Proteomes" id="UP000019426"/>
    </source>
</evidence>
<keyword evidence="12" id="KW-0328">Glycosyltransferase</keyword>
<dbReference type="GO" id="GO:0016757">
    <property type="term" value="F:glycosyltransferase activity"/>
    <property type="evidence" value="ECO:0007669"/>
    <property type="project" value="UniProtKB-KW"/>
</dbReference>
<protein>
    <recommendedName>
        <fullName evidence="4 9">ATP phosphoribosyltransferase regulatory subunit</fullName>
    </recommendedName>
</protein>
<evidence type="ECO:0000256" key="6">
    <source>
        <dbReference type="ARBA" id="ARBA00022605"/>
    </source>
</evidence>
<evidence type="ECO:0000313" key="12">
    <source>
        <dbReference type="EMBL" id="CDM68961.1"/>
    </source>
</evidence>
<evidence type="ECO:0000256" key="4">
    <source>
        <dbReference type="ARBA" id="ARBA00020397"/>
    </source>
</evidence>
<dbReference type="EMBL" id="HG917868">
    <property type="protein sequence ID" value="CDM68961.1"/>
    <property type="molecule type" value="Genomic_DNA"/>
</dbReference>
<reference evidence="12 13" key="1">
    <citation type="submission" date="2013-11" db="EMBL/GenBank/DDBJ databases">
        <title>Complete genome sequence of Clostridum sp. M2/40.</title>
        <authorList>
            <person name="Wibberg D."/>
            <person name="Puehler A."/>
            <person name="Schlueter A."/>
        </authorList>
    </citation>
    <scope>NUCLEOTIDE SEQUENCE [LARGE SCALE GENOMIC DNA]</scope>
    <source>
        <strain evidence="13">M2/40</strain>
    </source>
</reference>
<dbReference type="RefSeq" id="WP_044038508.1">
    <property type="nucleotide sequence ID" value="NZ_HG917868.1"/>
</dbReference>
<evidence type="ECO:0000256" key="9">
    <source>
        <dbReference type="HAMAP-Rule" id="MF_00125"/>
    </source>
</evidence>
<evidence type="ECO:0000256" key="5">
    <source>
        <dbReference type="ARBA" id="ARBA00022490"/>
    </source>
</evidence>
<keyword evidence="7 9" id="KW-0368">Histidine biosynthesis</keyword>
<dbReference type="Pfam" id="PF13393">
    <property type="entry name" value="tRNA-synt_His"/>
    <property type="match status" value="1"/>
</dbReference>
<dbReference type="GO" id="GO:0004821">
    <property type="term" value="F:histidine-tRNA ligase activity"/>
    <property type="evidence" value="ECO:0007669"/>
    <property type="project" value="TreeGrafter"/>
</dbReference>
<dbReference type="SUPFAM" id="SSF55681">
    <property type="entry name" value="Class II aaRS and biotin synthetases"/>
    <property type="match status" value="1"/>
</dbReference>
<comment type="similarity">
    <text evidence="3 9">Belongs to the class-II aminoacyl-tRNA synthetase family. HisZ subfamily.</text>
</comment>
<feature type="binding site" evidence="10">
    <location>
        <position position="123"/>
    </location>
    <ligand>
        <name>L-histidine</name>
        <dbReference type="ChEBI" id="CHEBI:57595"/>
    </ligand>
</feature>
<dbReference type="Proteomes" id="UP000019426">
    <property type="component" value="Chromosome M2/40_rep1"/>
</dbReference>
<dbReference type="HAMAP" id="MF_00125">
    <property type="entry name" value="HisZ"/>
    <property type="match status" value="1"/>
</dbReference>
<evidence type="ECO:0000259" key="11">
    <source>
        <dbReference type="PROSITE" id="PS50862"/>
    </source>
</evidence>
<dbReference type="InterPro" id="IPR006195">
    <property type="entry name" value="aa-tRNA-synth_II"/>
</dbReference>
<comment type="pathway">
    <text evidence="2 9">Amino-acid biosynthesis; L-histidine biosynthesis; L-histidine from 5-phospho-alpha-D-ribose 1-diphosphate: step 1/9.</text>
</comment>
<evidence type="ECO:0000256" key="8">
    <source>
        <dbReference type="ARBA" id="ARBA00025246"/>
    </source>
</evidence>
<dbReference type="PIRSF" id="PIRSF001549">
    <property type="entry name" value="His-tRNA_synth"/>
    <property type="match status" value="1"/>
</dbReference>
<feature type="binding site" evidence="10">
    <location>
        <begin position="81"/>
        <end position="83"/>
    </location>
    <ligand>
        <name>L-histidine</name>
        <dbReference type="ChEBI" id="CHEBI:57595"/>
    </ligand>
</feature>
<dbReference type="GO" id="GO:0000105">
    <property type="term" value="P:L-histidine biosynthetic process"/>
    <property type="evidence" value="ECO:0007669"/>
    <property type="project" value="UniProtKB-UniRule"/>
</dbReference>
<dbReference type="eggNOG" id="COG3705">
    <property type="taxonomic scope" value="Bacteria"/>
</dbReference>
<comment type="miscellaneous">
    <text evidence="9">This function is generally fulfilled by the C-terminal part of HisG, which is missing in some bacteria such as this one.</text>
</comment>
<dbReference type="PATRIC" id="fig|1216932.3.peg.1799"/>
<dbReference type="AlphaFoldDB" id="W6RWB2"/>
<dbReference type="CDD" id="cd00773">
    <property type="entry name" value="HisRS-like_core"/>
    <property type="match status" value="1"/>
</dbReference>
<dbReference type="PANTHER" id="PTHR43707:SF6">
    <property type="entry name" value="ATP PHOSPHORIBOSYLTRANSFERASE REGULATORY SUBUNIT"/>
    <property type="match status" value="1"/>
</dbReference>
<organism evidence="12 13">
    <name type="scientific">Clostridium bornimense</name>
    <dbReference type="NCBI Taxonomy" id="1216932"/>
    <lineage>
        <taxon>Bacteria</taxon>
        <taxon>Bacillati</taxon>
        <taxon>Bacillota</taxon>
        <taxon>Clostridia</taxon>
        <taxon>Eubacteriales</taxon>
        <taxon>Clostridiaceae</taxon>
        <taxon>Clostridium</taxon>
    </lineage>
</organism>
<evidence type="ECO:0000256" key="10">
    <source>
        <dbReference type="PIRSR" id="PIRSR001549-1"/>
    </source>
</evidence>
<dbReference type="STRING" id="1216932.CM240_1803"/>
<keyword evidence="6 9" id="KW-0028">Amino-acid biosynthesis</keyword>